<dbReference type="PANTHER" id="PTHR13939">
    <property type="entry name" value="NICOTINAMIDE-NUCLEOTIDE AMIDOHYDROLASE PNCC"/>
    <property type="match status" value="1"/>
</dbReference>
<dbReference type="Pfam" id="PF02464">
    <property type="entry name" value="CinA"/>
    <property type="match status" value="1"/>
</dbReference>
<evidence type="ECO:0000313" key="3">
    <source>
        <dbReference type="EMBL" id="WDF82002.1"/>
    </source>
</evidence>
<dbReference type="NCBIfam" id="TIGR00199">
    <property type="entry name" value="PncC_domain"/>
    <property type="match status" value="1"/>
</dbReference>
<gene>
    <name evidence="1" type="primary">cinA</name>
    <name evidence="3" type="ORF">PQ472_08715</name>
</gene>
<dbReference type="Gene3D" id="3.40.980.10">
    <property type="entry name" value="MoaB/Mog-like domain"/>
    <property type="match status" value="1"/>
</dbReference>
<dbReference type="InterPro" id="IPR036653">
    <property type="entry name" value="CinA-like_C"/>
</dbReference>
<sequence>MNAELIAVGTEILLGEITNTNGSYLARELSRIGVDSYFQQVVGDNPQRLDAAITTAEQRSDMIIVMGGLGPTPDDLSKQTLAAHLGLKLVTDAAHLAKLHELAKRREHALTPNNLAQAQLPEGATPLTNHNGLAVGAMLKQGAHTYVLLPGPPREFVKMVDTELLPLLAGQEHQLLISRTLRYFGLGESGLVDAIKDIIAQQTNPTVAPYIKDYEVTLRLTGRGDNEAVITKQLDALQDKINAVLGKYYYATGADVTLASVVVHELVRQGQSVSAAESLTAGLFQATIGGVPGVSDVFNGGFVTYSAGAKAKLLGIAPELIAKHGVVSEETALAMAKGTRQRMQSDYAVSFTGVAGPDELEGHPAGTVWIGLSGPAGDQAQLFHLGGSRNEVRIRSVKHGLMMLLRALQQAQK</sequence>
<dbReference type="EMBL" id="CP117884">
    <property type="protein sequence ID" value="WDF82002.1"/>
    <property type="molecule type" value="Genomic_DNA"/>
</dbReference>
<reference evidence="3 4" key="1">
    <citation type="submission" date="2023-02" db="EMBL/GenBank/DDBJ databases">
        <title>Genome sequence of Lacticaseibacillus sp. KACC 23028.</title>
        <authorList>
            <person name="Kim S."/>
            <person name="Heo J."/>
            <person name="Kwon S.-W."/>
        </authorList>
    </citation>
    <scope>NUCLEOTIDE SEQUENCE [LARGE SCALE GENOMIC DNA]</scope>
    <source>
        <strain evidence="3 4">KACC 23028</strain>
    </source>
</reference>
<dbReference type="Pfam" id="PF00994">
    <property type="entry name" value="MoCF_biosynth"/>
    <property type="match status" value="1"/>
</dbReference>
<evidence type="ECO:0000313" key="4">
    <source>
        <dbReference type="Proteomes" id="UP001220377"/>
    </source>
</evidence>
<evidence type="ECO:0000256" key="1">
    <source>
        <dbReference type="HAMAP-Rule" id="MF_00226"/>
    </source>
</evidence>
<dbReference type="InterPro" id="IPR008136">
    <property type="entry name" value="CinA_C"/>
</dbReference>
<protein>
    <recommendedName>
        <fullName evidence="1">Putative competence-damage inducible protein</fullName>
    </recommendedName>
</protein>
<dbReference type="Pfam" id="PF18146">
    <property type="entry name" value="CinA_KH"/>
    <property type="match status" value="1"/>
</dbReference>
<dbReference type="NCBIfam" id="TIGR00200">
    <property type="entry name" value="cinA_nterm"/>
    <property type="match status" value="1"/>
</dbReference>
<dbReference type="InterPro" id="IPR036425">
    <property type="entry name" value="MoaB/Mog-like_dom_sf"/>
</dbReference>
<dbReference type="InterPro" id="IPR001453">
    <property type="entry name" value="MoaB/Mog_dom"/>
</dbReference>
<comment type="similarity">
    <text evidence="1">Belongs to the CinA family.</text>
</comment>
<dbReference type="InterPro" id="IPR041424">
    <property type="entry name" value="CinA_KH"/>
</dbReference>
<dbReference type="Proteomes" id="UP001220377">
    <property type="component" value="Chromosome"/>
</dbReference>
<dbReference type="Gene3D" id="3.90.950.20">
    <property type="entry name" value="CinA-like"/>
    <property type="match status" value="1"/>
</dbReference>
<dbReference type="Gene3D" id="3.30.70.2860">
    <property type="match status" value="1"/>
</dbReference>
<dbReference type="NCBIfam" id="NF001813">
    <property type="entry name" value="PRK00549.1"/>
    <property type="match status" value="1"/>
</dbReference>
<name>A0ABY7WP72_9LACO</name>
<dbReference type="RefSeq" id="WP_274259161.1">
    <property type="nucleotide sequence ID" value="NZ_CP117884.1"/>
</dbReference>
<dbReference type="InterPro" id="IPR008135">
    <property type="entry name" value="Competence-induced_CinA"/>
</dbReference>
<dbReference type="PIRSF" id="PIRSF006728">
    <property type="entry name" value="CinA"/>
    <property type="match status" value="1"/>
</dbReference>
<organism evidence="3 4">
    <name type="scientific">Lacticaseibacillus pabuli</name>
    <dbReference type="NCBI Taxonomy" id="3025672"/>
    <lineage>
        <taxon>Bacteria</taxon>
        <taxon>Bacillati</taxon>
        <taxon>Bacillota</taxon>
        <taxon>Bacilli</taxon>
        <taxon>Lactobacillales</taxon>
        <taxon>Lactobacillaceae</taxon>
        <taxon>Lacticaseibacillus</taxon>
    </lineage>
</organism>
<dbReference type="CDD" id="cd00885">
    <property type="entry name" value="cinA"/>
    <property type="match status" value="1"/>
</dbReference>
<dbReference type="SUPFAM" id="SSF142433">
    <property type="entry name" value="CinA-like"/>
    <property type="match status" value="1"/>
</dbReference>
<accession>A0ABY7WP72</accession>
<dbReference type="SMART" id="SM00852">
    <property type="entry name" value="MoCF_biosynth"/>
    <property type="match status" value="1"/>
</dbReference>
<dbReference type="InterPro" id="IPR050101">
    <property type="entry name" value="CinA"/>
</dbReference>
<dbReference type="HAMAP" id="MF_00226_B">
    <property type="entry name" value="CinA_B"/>
    <property type="match status" value="1"/>
</dbReference>
<proteinExistence type="inferred from homology"/>
<dbReference type="SUPFAM" id="SSF53218">
    <property type="entry name" value="Molybdenum cofactor biosynthesis proteins"/>
    <property type="match status" value="1"/>
</dbReference>
<feature type="domain" description="MoaB/Mog" evidence="2">
    <location>
        <begin position="4"/>
        <end position="170"/>
    </location>
</feature>
<keyword evidence="4" id="KW-1185">Reference proteome</keyword>
<dbReference type="PANTHER" id="PTHR13939:SF0">
    <property type="entry name" value="NMN AMIDOHYDROLASE-LIKE PROTEIN YFAY"/>
    <property type="match status" value="1"/>
</dbReference>
<evidence type="ECO:0000259" key="2">
    <source>
        <dbReference type="SMART" id="SM00852"/>
    </source>
</evidence>